<comment type="caution">
    <text evidence="1">The sequence shown here is derived from an EMBL/GenBank/DDBJ whole genome shotgun (WGS) entry which is preliminary data.</text>
</comment>
<organism evidence="1 2">
    <name type="scientific">Mycena maculata</name>
    <dbReference type="NCBI Taxonomy" id="230809"/>
    <lineage>
        <taxon>Eukaryota</taxon>
        <taxon>Fungi</taxon>
        <taxon>Dikarya</taxon>
        <taxon>Basidiomycota</taxon>
        <taxon>Agaricomycotina</taxon>
        <taxon>Agaricomycetes</taxon>
        <taxon>Agaricomycetidae</taxon>
        <taxon>Agaricales</taxon>
        <taxon>Marasmiineae</taxon>
        <taxon>Mycenaceae</taxon>
        <taxon>Mycena</taxon>
    </lineage>
</organism>
<evidence type="ECO:0000313" key="1">
    <source>
        <dbReference type="EMBL" id="KAJ7783971.1"/>
    </source>
</evidence>
<dbReference type="Proteomes" id="UP001215280">
    <property type="component" value="Unassembled WGS sequence"/>
</dbReference>
<gene>
    <name evidence="1" type="ORF">DFH07DRAFT_210390</name>
</gene>
<evidence type="ECO:0000313" key="2">
    <source>
        <dbReference type="Proteomes" id="UP001215280"/>
    </source>
</evidence>
<dbReference type="AlphaFoldDB" id="A0AAD7KG63"/>
<proteinExistence type="predicted"/>
<accession>A0AAD7KG63</accession>
<dbReference type="EMBL" id="JARJLG010000002">
    <property type="protein sequence ID" value="KAJ7783971.1"/>
    <property type="molecule type" value="Genomic_DNA"/>
</dbReference>
<protein>
    <recommendedName>
        <fullName evidence="3">F-box domain-containing protein</fullName>
    </recommendedName>
</protein>
<name>A0AAD7KG63_9AGAR</name>
<reference evidence="1" key="1">
    <citation type="submission" date="2023-03" db="EMBL/GenBank/DDBJ databases">
        <title>Massive genome expansion in bonnet fungi (Mycena s.s.) driven by repeated elements and novel gene families across ecological guilds.</title>
        <authorList>
            <consortium name="Lawrence Berkeley National Laboratory"/>
            <person name="Harder C.B."/>
            <person name="Miyauchi S."/>
            <person name="Viragh M."/>
            <person name="Kuo A."/>
            <person name="Thoen E."/>
            <person name="Andreopoulos B."/>
            <person name="Lu D."/>
            <person name="Skrede I."/>
            <person name="Drula E."/>
            <person name="Henrissat B."/>
            <person name="Morin E."/>
            <person name="Kohler A."/>
            <person name="Barry K."/>
            <person name="LaButti K."/>
            <person name="Morin E."/>
            <person name="Salamov A."/>
            <person name="Lipzen A."/>
            <person name="Mereny Z."/>
            <person name="Hegedus B."/>
            <person name="Baldrian P."/>
            <person name="Stursova M."/>
            <person name="Weitz H."/>
            <person name="Taylor A."/>
            <person name="Grigoriev I.V."/>
            <person name="Nagy L.G."/>
            <person name="Martin F."/>
            <person name="Kauserud H."/>
        </authorList>
    </citation>
    <scope>NUCLEOTIDE SEQUENCE</scope>
    <source>
        <strain evidence="1">CBHHK188m</strain>
    </source>
</reference>
<sequence>MPSLPDLPTELLMETVKYYPALLSSVDACVEGVAGHQYCGNDTIRALSQTSRTLRDIFLPVLWERVNVTFTLRNRPKRKIRTRAKMLERRMRGIQKTPQVATYIRSLSITLEECHLGNWQPLSHFIRVLGLLPNLRNLTILGGLKGEMITVAKTACQGKVYPSVVTLALPDGLAPILHSFPHVRTLHICDYGHSIFREAKELYTHVDTVKNINLLTSNVQGKWV</sequence>
<keyword evidence="2" id="KW-1185">Reference proteome</keyword>
<evidence type="ECO:0008006" key="3">
    <source>
        <dbReference type="Google" id="ProtNLM"/>
    </source>
</evidence>